<name>A0A150IMC6_9EURY</name>
<sequence>MDSRNYELWLTQQSYTAFYDAPIGTIELNSVWTVPANSGIQQYRIILSNRLFAYSKRITYTIIKQESSTTRQEYLETVIENVTETYEEKVPYQELQTITKQETFWHDEYRPVSYILGAFGLIGIVVGLLTHAQREKIKRIPGVKRIARTTSEPVNLPKCPLCGSKVVPTHIMEDRKKIYKCTYCQHLLELD</sequence>
<feature type="transmembrane region" description="Helical" evidence="1">
    <location>
        <begin position="112"/>
        <end position="130"/>
    </location>
</feature>
<dbReference type="EMBL" id="LNGC01000217">
    <property type="protein sequence ID" value="KYC46048.1"/>
    <property type="molecule type" value="Genomic_DNA"/>
</dbReference>
<keyword evidence="1" id="KW-0472">Membrane</keyword>
<protein>
    <submittedName>
        <fullName evidence="2">Uncharacterized protein</fullName>
    </submittedName>
</protein>
<dbReference type="Proteomes" id="UP000075398">
    <property type="component" value="Unassembled WGS sequence"/>
</dbReference>
<evidence type="ECO:0000313" key="3">
    <source>
        <dbReference type="Proteomes" id="UP000075398"/>
    </source>
</evidence>
<evidence type="ECO:0000313" key="2">
    <source>
        <dbReference type="EMBL" id="KYC46048.1"/>
    </source>
</evidence>
<gene>
    <name evidence="2" type="ORF">AMQ22_02173</name>
</gene>
<keyword evidence="1" id="KW-0812">Transmembrane</keyword>
<keyword evidence="1" id="KW-1133">Transmembrane helix</keyword>
<accession>A0A150IMC6</accession>
<comment type="caution">
    <text evidence="2">The sequence shown here is derived from an EMBL/GenBank/DDBJ whole genome shotgun (WGS) entry which is preliminary data.</text>
</comment>
<reference evidence="2 3" key="1">
    <citation type="journal article" date="2016" name="ISME J.">
        <title>Chasing the elusive Euryarchaeota class WSA2: genomes reveal a uniquely fastidious methyl-reducing methanogen.</title>
        <authorList>
            <person name="Nobu M.K."/>
            <person name="Narihiro T."/>
            <person name="Kuroda K."/>
            <person name="Mei R."/>
            <person name="Liu W.T."/>
        </authorList>
    </citation>
    <scope>NUCLEOTIDE SEQUENCE [LARGE SCALE GENOMIC DNA]</scope>
    <source>
        <strain evidence="2">U1lsi0528_Bin055</strain>
    </source>
</reference>
<evidence type="ECO:0000256" key="1">
    <source>
        <dbReference type="SAM" id="Phobius"/>
    </source>
</evidence>
<organism evidence="2 3">
    <name type="scientific">Candidatus Methanofastidiosum methylothiophilum</name>
    <dbReference type="NCBI Taxonomy" id="1705564"/>
    <lineage>
        <taxon>Archaea</taxon>
        <taxon>Methanobacteriati</taxon>
        <taxon>Methanobacteriota</taxon>
        <taxon>Stenosarchaea group</taxon>
        <taxon>Candidatus Methanofastidiosia</taxon>
        <taxon>Candidatus Methanofastidiosales</taxon>
        <taxon>Candidatus Methanofastidiosaceae</taxon>
        <taxon>Candidatus Methanofastidiosum</taxon>
    </lineage>
</organism>
<proteinExistence type="predicted"/>
<dbReference type="AlphaFoldDB" id="A0A150IMC6"/>